<dbReference type="SUPFAM" id="SSF51905">
    <property type="entry name" value="FAD/NAD(P)-binding domain"/>
    <property type="match status" value="1"/>
</dbReference>
<dbReference type="InterPro" id="IPR006076">
    <property type="entry name" value="FAD-dep_OxRdtase"/>
</dbReference>
<organism evidence="2 3">
    <name type="scientific">Algoriphagus yeomjeoni</name>
    <dbReference type="NCBI Taxonomy" id="291403"/>
    <lineage>
        <taxon>Bacteria</taxon>
        <taxon>Pseudomonadati</taxon>
        <taxon>Bacteroidota</taxon>
        <taxon>Cytophagia</taxon>
        <taxon>Cytophagales</taxon>
        <taxon>Cyclobacteriaceae</taxon>
        <taxon>Algoriphagus</taxon>
    </lineage>
</organism>
<reference evidence="2 3" key="1">
    <citation type="submission" date="2018-06" db="EMBL/GenBank/DDBJ databases">
        <title>Genomic Encyclopedia of Archaeal and Bacterial Type Strains, Phase II (KMG-II): from individual species to whole genera.</title>
        <authorList>
            <person name="Goeker M."/>
        </authorList>
    </citation>
    <scope>NUCLEOTIDE SEQUENCE [LARGE SCALE GENOMIC DNA]</scope>
    <source>
        <strain evidence="2 3">DSM 23446</strain>
    </source>
</reference>
<dbReference type="InterPro" id="IPR036188">
    <property type="entry name" value="FAD/NAD-bd_sf"/>
</dbReference>
<evidence type="ECO:0000313" key="2">
    <source>
        <dbReference type="EMBL" id="RAI83860.1"/>
    </source>
</evidence>
<dbReference type="RefSeq" id="WP_111613472.1">
    <property type="nucleotide sequence ID" value="NZ_QLLK01000021.1"/>
</dbReference>
<gene>
    <name evidence="2" type="ORF">LV83_04174</name>
</gene>
<accession>A0A327NV29</accession>
<keyword evidence="3" id="KW-1185">Reference proteome</keyword>
<evidence type="ECO:0000313" key="3">
    <source>
        <dbReference type="Proteomes" id="UP000249610"/>
    </source>
</evidence>
<feature type="domain" description="FAD dependent oxidoreductase" evidence="1">
    <location>
        <begin position="6"/>
        <end position="289"/>
    </location>
</feature>
<dbReference type="Proteomes" id="UP000249610">
    <property type="component" value="Unassembled WGS sequence"/>
</dbReference>
<sequence>MNNNEFLVLGAGIQGICIALELAKQGKYVTIIDQDTIPFNRASLRNEGKVHLGIVYMNDPTFATPKLMLKASMEFRKSLERWIGDKSYHLGLSNPFYYLVAKDSFLNPEELEMRYQKMEEIFDDYTSKHADWDYLGTKPSYLTKRVSDEKANELFGDEVVQAAFETAEYSVDTELLKKYLTEALLSNPRISFCPNHHIKNISRNNEMLTVSGFVGNKEFRFEAEQVINATWEGKFALDESFGVAKPKDLLHRLKYRVMVKIDPSLLERPSATMVIGKYGDVVIKKDGTAYLSWYPAGCLGWSTEISPPETWNEVSRGIVSEEKANALSSIFLEEIEKWFPGINKSITYLVDGAPIVAYGKTDVDDSNSKLHDRTNIGLKTYGGNYHSIDTGKLTTAPMFAVESVKSILNRVYS</sequence>
<evidence type="ECO:0000259" key="1">
    <source>
        <dbReference type="Pfam" id="PF01266"/>
    </source>
</evidence>
<dbReference type="AlphaFoldDB" id="A0A327NV29"/>
<comment type="caution">
    <text evidence="2">The sequence shown here is derived from an EMBL/GenBank/DDBJ whole genome shotgun (WGS) entry which is preliminary data.</text>
</comment>
<proteinExistence type="predicted"/>
<dbReference type="Pfam" id="PF01266">
    <property type="entry name" value="DAO"/>
    <property type="match status" value="1"/>
</dbReference>
<name>A0A327NV29_9BACT</name>
<dbReference type="Gene3D" id="3.50.50.60">
    <property type="entry name" value="FAD/NAD(P)-binding domain"/>
    <property type="match status" value="1"/>
</dbReference>
<dbReference type="OrthoDB" id="18526at2"/>
<protein>
    <submittedName>
        <fullName evidence="2">FAD dependent oxidoreductase</fullName>
    </submittedName>
</protein>
<dbReference type="EMBL" id="QLLK01000021">
    <property type="protein sequence ID" value="RAI83860.1"/>
    <property type="molecule type" value="Genomic_DNA"/>
</dbReference>
<dbReference type="Gene3D" id="3.30.9.10">
    <property type="entry name" value="D-Amino Acid Oxidase, subunit A, domain 2"/>
    <property type="match status" value="1"/>
</dbReference>